<name>A0A1M4RZI6_9ACTO</name>
<feature type="region of interest" description="Disordered" evidence="1">
    <location>
        <begin position="144"/>
        <end position="194"/>
    </location>
</feature>
<accession>A0A1M4RZI6</accession>
<dbReference type="STRING" id="1892869.ACGLYG10_1557"/>
<feature type="compositionally biased region" description="Low complexity" evidence="1">
    <location>
        <begin position="360"/>
        <end position="383"/>
    </location>
</feature>
<evidence type="ECO:0000313" key="2">
    <source>
        <dbReference type="EMBL" id="SHE25341.1"/>
    </source>
</evidence>
<keyword evidence="3" id="KW-1185">Reference proteome</keyword>
<feature type="compositionally biased region" description="Acidic residues" evidence="1">
    <location>
        <begin position="404"/>
        <end position="414"/>
    </location>
</feature>
<evidence type="ECO:0000256" key="1">
    <source>
        <dbReference type="SAM" id="MobiDB-lite"/>
    </source>
</evidence>
<dbReference type="Proteomes" id="UP000184291">
    <property type="component" value="Unassembled WGS sequence"/>
</dbReference>
<proteinExistence type="predicted"/>
<reference evidence="3" key="1">
    <citation type="submission" date="2016-09" db="EMBL/GenBank/DDBJ databases">
        <authorList>
            <person name="Strepis N."/>
        </authorList>
    </citation>
    <scope>NUCLEOTIDE SEQUENCE [LARGE SCALE GENOMIC DNA]</scope>
</reference>
<feature type="compositionally biased region" description="Polar residues" evidence="1">
    <location>
        <begin position="425"/>
        <end position="441"/>
    </location>
</feature>
<dbReference type="RefSeq" id="WP_170866489.1">
    <property type="nucleotide sequence ID" value="NZ_FQTT01000010.1"/>
</dbReference>
<organism evidence="2 3">
    <name type="scientific">Actinomyces glycerinitolerans</name>
    <dbReference type="NCBI Taxonomy" id="1892869"/>
    <lineage>
        <taxon>Bacteria</taxon>
        <taxon>Bacillati</taxon>
        <taxon>Actinomycetota</taxon>
        <taxon>Actinomycetes</taxon>
        <taxon>Actinomycetales</taxon>
        <taxon>Actinomycetaceae</taxon>
        <taxon>Actinomyces</taxon>
    </lineage>
</organism>
<gene>
    <name evidence="2" type="ORF">ACGLYG10_1557</name>
</gene>
<feature type="region of interest" description="Disordered" evidence="1">
    <location>
        <begin position="360"/>
        <end position="441"/>
    </location>
</feature>
<dbReference type="EMBL" id="FQTT01000010">
    <property type="protein sequence ID" value="SHE25341.1"/>
    <property type="molecule type" value="Genomic_DNA"/>
</dbReference>
<feature type="compositionally biased region" description="Gly residues" evidence="1">
    <location>
        <begin position="169"/>
        <end position="194"/>
    </location>
</feature>
<protein>
    <submittedName>
        <fullName evidence="2">Uncharacterized protein</fullName>
    </submittedName>
</protein>
<sequence length="441" mass="43912">MGTNADELKKIHDLDLDDYGDDVILAQIRSNLVSCDDTIRTIAASPAFEGETQLAVNGALAQLQAEVRKWYAAVDAIKSERTTARDSMRTAKPKYDELPEHTSDIMDEEIVIEDRRNRQAAEALSPMDTTLTASAAALRAIDLSRPEFDPNRQVNQTPLDELPSSSSAGNGGGGGTTSGAGAGGGGAAGSGGAGSTAGYGAGTYATGHAVPLVPTATGTAAIGTTAVTATSRLVPNTHIGHSVTQVDRFTSRVNGPASTQSTAFASARYTVENGKLIPLASASHTTSVGGAGGPGTTGLVAGTAGTVGATAAAAAVVRGLSGASGTAAVGTSATMGATTTAGINGSTGMAATTAGAASAQGSSTAGSAAHGATGRPAMGAPAAGRGGGQSRQRRRPHGTYDIPLLEDEVQEDYIADPGVAGQAGSLETLTTPEWTQESDSW</sequence>
<evidence type="ECO:0000313" key="3">
    <source>
        <dbReference type="Proteomes" id="UP000184291"/>
    </source>
</evidence>
<dbReference type="AlphaFoldDB" id="A0A1M4RZI6"/>